<dbReference type="RefSeq" id="WP_039468150.1">
    <property type="nucleotide sequence ID" value="NZ_JWLZ01000205.1"/>
</dbReference>
<dbReference type="Proteomes" id="UP000031278">
    <property type="component" value="Unassembled WGS sequence"/>
</dbReference>
<gene>
    <name evidence="2" type="ORF">RJ45_23000</name>
</gene>
<dbReference type="EMBL" id="JWLZ01000205">
    <property type="protein sequence ID" value="KHT60911.1"/>
    <property type="molecule type" value="Genomic_DNA"/>
</dbReference>
<proteinExistence type="predicted"/>
<dbReference type="InterPro" id="IPR038365">
    <property type="entry name" value="EcoRII_C_sf"/>
</dbReference>
<feature type="domain" description="Restriction endonuclease type II EcoRII C-terminal" evidence="1">
    <location>
        <begin position="233"/>
        <end position="400"/>
    </location>
</feature>
<dbReference type="Pfam" id="PF09019">
    <property type="entry name" value="EcoRII-C"/>
    <property type="match status" value="1"/>
</dbReference>
<dbReference type="AlphaFoldDB" id="A0A0B9GQ06"/>
<dbReference type="Gene3D" id="3.40.91.80">
    <property type="match status" value="1"/>
</dbReference>
<evidence type="ECO:0000313" key="3">
    <source>
        <dbReference type="Proteomes" id="UP000031278"/>
    </source>
</evidence>
<reference evidence="2 3" key="1">
    <citation type="submission" date="2014-12" db="EMBL/GenBank/DDBJ databases">
        <title>Genome sequencing of Photobacterium gaetbulicola AD005a.</title>
        <authorList>
            <person name="Adrian T.G.S."/>
            <person name="Chan K.G."/>
        </authorList>
    </citation>
    <scope>NUCLEOTIDE SEQUENCE [LARGE SCALE GENOMIC DNA]</scope>
    <source>
        <strain evidence="2 3">AD005a</strain>
    </source>
</reference>
<name>A0A0B9GQ06_9GAMM</name>
<dbReference type="GO" id="GO:0003677">
    <property type="term" value="F:DNA binding"/>
    <property type="evidence" value="ECO:0007669"/>
    <property type="project" value="InterPro"/>
</dbReference>
<dbReference type="InterPro" id="IPR011335">
    <property type="entry name" value="Restrct_endonuc-II-like"/>
</dbReference>
<evidence type="ECO:0000259" key="1">
    <source>
        <dbReference type="Pfam" id="PF09019"/>
    </source>
</evidence>
<dbReference type="GO" id="GO:0009036">
    <property type="term" value="F:type II site-specific deoxyribonuclease activity"/>
    <property type="evidence" value="ECO:0007669"/>
    <property type="project" value="InterPro"/>
</dbReference>
<accession>A0A0B9GQ06</accession>
<dbReference type="InterPro" id="IPR015109">
    <property type="entry name" value="Restrct_endonuc_II_EcoRII_C"/>
</dbReference>
<dbReference type="SUPFAM" id="SSF52980">
    <property type="entry name" value="Restriction endonuclease-like"/>
    <property type="match status" value="1"/>
</dbReference>
<evidence type="ECO:0000313" key="2">
    <source>
        <dbReference type="EMBL" id="KHT60911.1"/>
    </source>
</evidence>
<protein>
    <recommendedName>
        <fullName evidence="1">Restriction endonuclease type II EcoRII C-terminal domain-containing protein</fullName>
    </recommendedName>
</protein>
<organism evidence="2 3">
    <name type="scientific">Photobacterium gaetbulicola</name>
    <dbReference type="NCBI Taxonomy" id="1295392"/>
    <lineage>
        <taxon>Bacteria</taxon>
        <taxon>Pseudomonadati</taxon>
        <taxon>Pseudomonadota</taxon>
        <taxon>Gammaproteobacteria</taxon>
        <taxon>Vibrionales</taxon>
        <taxon>Vibrionaceae</taxon>
        <taxon>Photobacterium</taxon>
    </lineage>
</organism>
<dbReference type="GO" id="GO:0009307">
    <property type="term" value="P:DNA restriction-modification system"/>
    <property type="evidence" value="ECO:0007669"/>
    <property type="project" value="InterPro"/>
</dbReference>
<comment type="caution">
    <text evidence="2">The sequence shown here is derived from an EMBL/GenBank/DDBJ whole genome shotgun (WGS) entry which is preliminary data.</text>
</comment>
<sequence length="408" mass="46186">MFEQLADVFTSAAFKYLTAVDASPVSNQHEIGGLVKAGIGENLGTPDDGSQRKIAATLVYLSEEEGEPVIAEDTVTWYDTRYQDPNRAPEWRLYYKSNDVSNRFEPGDFFMIAATHEGTLLMIFCPPGSEYEEQIRTLFGVRDAETNKRGLTGVQVGRPGFALPVRLMFARYGIEIGSDGTDYLDLILDKFGANFPKTKDFSDFARGLTRDISPIDTPDTALIEWMETEESAFRQLEKHIVQQRLREGFGDNGDDVDEFVRFSLSVQNRRKSRSGHAFENHIETILLANSIQFDRGARTEGRQKPDFLFPGSESYSDTSFPGEKLRILGAKTTCKDRWRQVLAEAKRIPRKHLITMEPAISEAQTQQMAELQLQLVVPEAIQASYQPAQAEWLMSFRDFIDEIHGIQR</sequence>